<dbReference type="PROSITE" id="PS50991">
    <property type="entry name" value="PYR_CT"/>
    <property type="match status" value="1"/>
</dbReference>
<dbReference type="NCBIfam" id="NF002086">
    <property type="entry name" value="PRK00915.1-3"/>
    <property type="match status" value="1"/>
</dbReference>
<reference evidence="14" key="1">
    <citation type="journal article" date="2019" name="Int. J. Syst. Evol. Microbiol.">
        <title>The Global Catalogue of Microorganisms (GCM) 10K type strain sequencing project: providing services to taxonomists for standard genome sequencing and annotation.</title>
        <authorList>
            <consortium name="The Broad Institute Genomics Platform"/>
            <consortium name="The Broad Institute Genome Sequencing Center for Infectious Disease"/>
            <person name="Wu L."/>
            <person name="Ma J."/>
        </authorList>
    </citation>
    <scope>NUCLEOTIDE SEQUENCE [LARGE SCALE GENOMIC DNA]</scope>
    <source>
        <strain evidence="14">CGMCC 4.1621</strain>
    </source>
</reference>
<dbReference type="NCBIfam" id="NF002088">
    <property type="entry name" value="PRK00915.1-5"/>
    <property type="match status" value="1"/>
</dbReference>
<keyword evidence="14" id="KW-1185">Reference proteome</keyword>
<dbReference type="Pfam" id="PF22617">
    <property type="entry name" value="HCS_D2"/>
    <property type="match status" value="1"/>
</dbReference>
<evidence type="ECO:0000313" key="14">
    <source>
        <dbReference type="Proteomes" id="UP001596410"/>
    </source>
</evidence>
<keyword evidence="5 11" id="KW-0432">Leucine biosynthesis</keyword>
<gene>
    <name evidence="11" type="primary">leuA</name>
    <name evidence="13" type="ORF">ACFQIC_06135</name>
</gene>
<evidence type="ECO:0000256" key="1">
    <source>
        <dbReference type="ARBA" id="ARBA00004689"/>
    </source>
</evidence>
<dbReference type="Gene3D" id="3.30.160.270">
    <property type="match status" value="1"/>
</dbReference>
<keyword evidence="13" id="KW-0012">Acyltransferase</keyword>
<comment type="cofactor">
    <cofactor evidence="11">
        <name>Mn(2+)</name>
        <dbReference type="ChEBI" id="CHEBI:29035"/>
    </cofactor>
</comment>
<feature type="binding site" evidence="11">
    <location>
        <position position="201"/>
    </location>
    <ligand>
        <name>Mn(2+)</name>
        <dbReference type="ChEBI" id="CHEBI:29035"/>
    </ligand>
</feature>
<evidence type="ECO:0000256" key="3">
    <source>
        <dbReference type="ARBA" id="ARBA00012973"/>
    </source>
</evidence>
<dbReference type="InterPro" id="IPR002034">
    <property type="entry name" value="AIPM/Hcit_synth_CS"/>
</dbReference>
<dbReference type="SUPFAM" id="SSF51569">
    <property type="entry name" value="Aldolase"/>
    <property type="match status" value="1"/>
</dbReference>
<dbReference type="InterPro" id="IPR036230">
    <property type="entry name" value="LeuA_allosteric_dom_sf"/>
</dbReference>
<dbReference type="PROSITE" id="PS00815">
    <property type="entry name" value="AIPM_HOMOCIT_SYNTH_1"/>
    <property type="match status" value="1"/>
</dbReference>
<evidence type="ECO:0000256" key="11">
    <source>
        <dbReference type="HAMAP-Rule" id="MF_01025"/>
    </source>
</evidence>
<keyword evidence="7 11" id="KW-0808">Transferase</keyword>
<comment type="subunit">
    <text evidence="11">Homodimer.</text>
</comment>
<dbReference type="InterPro" id="IPR013785">
    <property type="entry name" value="Aldolase_TIM"/>
</dbReference>
<comment type="pathway">
    <text evidence="1 11">Amino-acid biosynthesis; L-leucine biosynthesis; L-leucine from 3-methyl-2-oxobutanoate: step 1/4.</text>
</comment>
<feature type="region of interest" description="Regulatory domain" evidence="11">
    <location>
        <begin position="392"/>
        <end position="514"/>
    </location>
</feature>
<dbReference type="InterPro" id="IPR013709">
    <property type="entry name" value="2-isopropylmalate_synth_dimer"/>
</dbReference>
<comment type="caution">
    <text evidence="13">The sequence shown here is derived from an EMBL/GenBank/DDBJ whole genome shotgun (WGS) entry which is preliminary data.</text>
</comment>
<keyword evidence="10 11" id="KW-0100">Branched-chain amino acid biosynthesis</keyword>
<evidence type="ECO:0000256" key="5">
    <source>
        <dbReference type="ARBA" id="ARBA00022430"/>
    </source>
</evidence>
<dbReference type="NCBIfam" id="TIGR00973">
    <property type="entry name" value="leuA_bact"/>
    <property type="match status" value="1"/>
</dbReference>
<dbReference type="SUPFAM" id="SSF110921">
    <property type="entry name" value="2-isopropylmalate synthase LeuA, allosteric (dimerisation) domain"/>
    <property type="match status" value="1"/>
</dbReference>
<comment type="catalytic activity">
    <reaction evidence="11">
        <text>3-methyl-2-oxobutanoate + acetyl-CoA + H2O = (2S)-2-isopropylmalate + CoA + H(+)</text>
        <dbReference type="Rhea" id="RHEA:21524"/>
        <dbReference type="ChEBI" id="CHEBI:1178"/>
        <dbReference type="ChEBI" id="CHEBI:11851"/>
        <dbReference type="ChEBI" id="CHEBI:15377"/>
        <dbReference type="ChEBI" id="CHEBI:15378"/>
        <dbReference type="ChEBI" id="CHEBI:57287"/>
        <dbReference type="ChEBI" id="CHEBI:57288"/>
        <dbReference type="EC" id="2.3.3.13"/>
    </reaction>
</comment>
<feature type="binding site" evidence="11">
    <location>
        <position position="237"/>
    </location>
    <ligand>
        <name>Mn(2+)</name>
        <dbReference type="ChEBI" id="CHEBI:29035"/>
    </ligand>
</feature>
<dbReference type="InterPro" id="IPR050073">
    <property type="entry name" value="2-IPM_HCS-like"/>
</dbReference>
<keyword evidence="9 11" id="KW-0464">Manganese</keyword>
<dbReference type="EMBL" id="JBHSZV010000013">
    <property type="protein sequence ID" value="MFC7061437.1"/>
    <property type="molecule type" value="Genomic_DNA"/>
</dbReference>
<dbReference type="InterPro" id="IPR005671">
    <property type="entry name" value="LeuA_bact_synth"/>
</dbReference>
<keyword evidence="8 11" id="KW-0479">Metal-binding</keyword>
<organism evidence="13 14">
    <name type="scientific">Halobacillus seohaensis</name>
    <dbReference type="NCBI Taxonomy" id="447421"/>
    <lineage>
        <taxon>Bacteria</taxon>
        <taxon>Bacillati</taxon>
        <taxon>Bacillota</taxon>
        <taxon>Bacilli</taxon>
        <taxon>Bacillales</taxon>
        <taxon>Bacillaceae</taxon>
        <taxon>Halobacillus</taxon>
    </lineage>
</organism>
<dbReference type="SMART" id="SM00917">
    <property type="entry name" value="LeuA_dimer"/>
    <property type="match status" value="1"/>
</dbReference>
<dbReference type="PANTHER" id="PTHR10277:SF9">
    <property type="entry name" value="2-ISOPROPYLMALATE SYNTHASE 1, CHLOROPLASTIC-RELATED"/>
    <property type="match status" value="1"/>
</dbReference>
<dbReference type="InterPro" id="IPR054691">
    <property type="entry name" value="LeuA/HCS_post-cat"/>
</dbReference>
<dbReference type="Pfam" id="PF08502">
    <property type="entry name" value="LeuA_dimer"/>
    <property type="match status" value="1"/>
</dbReference>
<comment type="similarity">
    <text evidence="2 11">Belongs to the alpha-IPM synthase/homocitrate synthase family. LeuA type 1 subfamily.</text>
</comment>
<evidence type="ECO:0000256" key="10">
    <source>
        <dbReference type="ARBA" id="ARBA00023304"/>
    </source>
</evidence>
<evidence type="ECO:0000256" key="7">
    <source>
        <dbReference type="ARBA" id="ARBA00022679"/>
    </source>
</evidence>
<dbReference type="GO" id="GO:0003852">
    <property type="term" value="F:2-isopropylmalate synthase activity"/>
    <property type="evidence" value="ECO:0007669"/>
    <property type="project" value="UniProtKB-EC"/>
</dbReference>
<dbReference type="Proteomes" id="UP001596410">
    <property type="component" value="Unassembled WGS sequence"/>
</dbReference>
<feature type="domain" description="Pyruvate carboxyltransferase" evidence="12">
    <location>
        <begin position="4"/>
        <end position="266"/>
    </location>
</feature>
<evidence type="ECO:0000313" key="13">
    <source>
        <dbReference type="EMBL" id="MFC7061437.1"/>
    </source>
</evidence>
<proteinExistence type="inferred from homology"/>
<keyword evidence="6 11" id="KW-0028">Amino-acid biosynthesis</keyword>
<dbReference type="PROSITE" id="PS00816">
    <property type="entry name" value="AIPM_HOMOCIT_SYNTH_2"/>
    <property type="match status" value="1"/>
</dbReference>
<feature type="binding site" evidence="11">
    <location>
        <position position="13"/>
    </location>
    <ligand>
        <name>Mn(2+)</name>
        <dbReference type="ChEBI" id="CHEBI:29035"/>
    </ligand>
</feature>
<sequence length="514" mass="56378">MARVNVFDTTLRDGEQSAGVNLNRLEKIEIAKQLERFGVDIMEAGFPASSQEDFNAVKEIADTVRNCSVTGLARSFKSDIDTAWEALKGGAEPRLHIFLATSSIHMTHKLKKTPDEVVQTAVESVAYAKEKFPYVQWSAEDATRSDYDFLVHIIEKVIDAGADVINLPDTVGYTTPDEYAKLFKYVQENVSNIDGVVLSAHCHDDLGMAVSNSLSAIEAGAGQIEGTINGIGERAGNAALEEISVALEIRKDRYDFQTGLVLKEIKRTSDLVSKLTGMQVPGNKAVVGRNAFAHESGIHQDGVLKESTTYEIITPQMVGIDSNNLVLGKHSGRHAFKQKAESLGFELSETKLKEAFESFKNLTGKKKEVTEEDLFAILADKQTENEDVARYELKAFQVQYGSINRPTATVLLTRPDGEEVEKASTGEGSVEAIYNTLDELLDEEVHLQDYQLSSIGKGRDALAEVYVQLTVNGYKASGRGSAQDVLEASAHAFLNAVNRTLHTRQTNDVKEVQL</sequence>
<name>A0ABW2EGT2_9BACI</name>
<evidence type="ECO:0000256" key="2">
    <source>
        <dbReference type="ARBA" id="ARBA00009396"/>
    </source>
</evidence>
<dbReference type="Gene3D" id="1.10.238.260">
    <property type="match status" value="1"/>
</dbReference>
<evidence type="ECO:0000256" key="6">
    <source>
        <dbReference type="ARBA" id="ARBA00022605"/>
    </source>
</evidence>
<dbReference type="HAMAP" id="MF_01025">
    <property type="entry name" value="LeuA_type1"/>
    <property type="match status" value="1"/>
</dbReference>
<evidence type="ECO:0000259" key="12">
    <source>
        <dbReference type="PROSITE" id="PS50991"/>
    </source>
</evidence>
<dbReference type="RefSeq" id="WP_204711012.1">
    <property type="nucleotide sequence ID" value="NZ_JBHSZV010000013.1"/>
</dbReference>
<evidence type="ECO:0000256" key="8">
    <source>
        <dbReference type="ARBA" id="ARBA00022723"/>
    </source>
</evidence>
<protein>
    <recommendedName>
        <fullName evidence="4 11">2-isopropylmalate synthase</fullName>
        <ecNumber evidence="3 11">2.3.3.13</ecNumber>
    </recommendedName>
    <alternativeName>
        <fullName evidence="11">Alpha-IPM synthase</fullName>
    </alternativeName>
    <alternativeName>
        <fullName evidence="11">Alpha-isopropylmalate synthase</fullName>
    </alternativeName>
</protein>
<dbReference type="Pfam" id="PF00682">
    <property type="entry name" value="HMGL-like"/>
    <property type="match status" value="1"/>
</dbReference>
<keyword evidence="11" id="KW-0963">Cytoplasm</keyword>
<accession>A0ABW2EGT2</accession>
<dbReference type="Gene3D" id="3.20.20.70">
    <property type="entry name" value="Aldolase class I"/>
    <property type="match status" value="1"/>
</dbReference>
<dbReference type="InterPro" id="IPR000891">
    <property type="entry name" value="PYR_CT"/>
</dbReference>
<comment type="function">
    <text evidence="11">Catalyzes the condensation of the acetyl group of acetyl-CoA with 3-methyl-2-oxobutanoate (2-ketoisovalerate) to form 3-carboxy-3-hydroxy-4-methylpentanoate (2-isopropylmalate).</text>
</comment>
<feature type="binding site" evidence="11">
    <location>
        <position position="203"/>
    </location>
    <ligand>
        <name>Mn(2+)</name>
        <dbReference type="ChEBI" id="CHEBI:29035"/>
    </ligand>
</feature>
<dbReference type="CDD" id="cd07940">
    <property type="entry name" value="DRE_TIM_IPMS"/>
    <property type="match status" value="1"/>
</dbReference>
<dbReference type="PANTHER" id="PTHR10277">
    <property type="entry name" value="HOMOCITRATE SYNTHASE-RELATED"/>
    <property type="match status" value="1"/>
</dbReference>
<dbReference type="EC" id="2.3.3.13" evidence="3 11"/>
<evidence type="ECO:0000256" key="9">
    <source>
        <dbReference type="ARBA" id="ARBA00023211"/>
    </source>
</evidence>
<evidence type="ECO:0000256" key="4">
    <source>
        <dbReference type="ARBA" id="ARBA00018198"/>
    </source>
</evidence>